<feature type="transmembrane region" description="Helical" evidence="2">
    <location>
        <begin position="618"/>
        <end position="637"/>
    </location>
</feature>
<feature type="transmembrane region" description="Helical" evidence="2">
    <location>
        <begin position="44"/>
        <end position="61"/>
    </location>
</feature>
<feature type="compositionally biased region" description="Polar residues" evidence="1">
    <location>
        <begin position="254"/>
        <end position="266"/>
    </location>
</feature>
<dbReference type="PANTHER" id="PTHR42736">
    <property type="entry name" value="PROTEIN-GLUTAMINE GAMMA-GLUTAMYLTRANSFERASE"/>
    <property type="match status" value="1"/>
</dbReference>
<dbReference type="SUPFAM" id="SSF54001">
    <property type="entry name" value="Cysteine proteinases"/>
    <property type="match status" value="1"/>
</dbReference>
<feature type="transmembrane region" description="Helical" evidence="2">
    <location>
        <begin position="113"/>
        <end position="131"/>
    </location>
</feature>
<sequence length="739" mass="83474">MSMYRSLGKWLIANWYTQLTIVFTTLLIFAWIRCFDGYWWDETYTIIHAVLLTTFVAAALISSKALSITVQLLALILINLALTDYEWISFTGEIGSLGDWKEWLEWQFQPLTPYLWLSLGIWAGFHVILLCSKRRLGIIAVLSFILLSLTITDSLLSPVYLWGEIAWTVFIGLAWLVANHFLNFKEKHPESWAHLLEYPVSLFLPVLLIITLVMGAGIFVPSIDPILKDPYTAWKEARGEEVISVIGDKGTGSGSESKGNSASGYSRNDEELGNGFKFDYSPVMDITTTRKSYWRGETRALYTGSGWEESPEEQAEASVRAIVPEQILESGGIEENVETIRVDQSVNILSENTYPVLFGASPVSQIVSVNEIKSYLPSLEWLPQSWELRLPAGKTDYPDKYSIISEVPVLDVNKLRSVAAAETASEISSMYLQLPSDLPSRVRELALDITKNEATPYDKVKAIEAYLQTNFKYTNEPDLSKRQSKDFVDAFLFEMLEGYCDYYSTAMAVMTRSIGVPTRWVKGYAPGSLPIDPETLRLGDAIGVDMNPEGKGTYTVRNADAHSWVEVYFEGYGWFPFEPTAGFTFPYAMPENQSVDTSDIEADSSADMQEAGTKGFNIPLWSSIAAFVVLLLVIAVWQRRQIAGLWNHYRWGAATVNERIVRDTNRLIHYGRKKGLNRGTHETVRETISQWSERMSPLQRELSFVIVVFEKAMYSNGTISKEEAEQFDATIKNLRKRIS</sequence>
<dbReference type="InterPro" id="IPR052901">
    <property type="entry name" value="Bact_TGase-like"/>
</dbReference>
<feature type="region of interest" description="Disordered" evidence="1">
    <location>
        <begin position="245"/>
        <end position="268"/>
    </location>
</feature>
<keyword evidence="5" id="KW-1185">Reference proteome</keyword>
<proteinExistence type="predicted"/>
<evidence type="ECO:0000256" key="2">
    <source>
        <dbReference type="SAM" id="Phobius"/>
    </source>
</evidence>
<organism evidence="4 5">
    <name type="scientific">Paenibacillus plantiphilus</name>
    <dbReference type="NCBI Taxonomy" id="2905650"/>
    <lineage>
        <taxon>Bacteria</taxon>
        <taxon>Bacillati</taxon>
        <taxon>Bacillota</taxon>
        <taxon>Bacilli</taxon>
        <taxon>Bacillales</taxon>
        <taxon>Paenibacillaceae</taxon>
        <taxon>Paenibacillus</taxon>
    </lineage>
</organism>
<feature type="transmembrane region" description="Helical" evidence="2">
    <location>
        <begin position="12"/>
        <end position="32"/>
    </location>
</feature>
<dbReference type="RefSeq" id="WP_236340560.1">
    <property type="nucleotide sequence ID" value="NZ_CAKMMF010000008.1"/>
</dbReference>
<dbReference type="Proteomes" id="UP000838686">
    <property type="component" value="Unassembled WGS sequence"/>
</dbReference>
<dbReference type="PANTHER" id="PTHR42736:SF1">
    <property type="entry name" value="PROTEIN-GLUTAMINE GAMMA-GLUTAMYLTRANSFERASE"/>
    <property type="match status" value="1"/>
</dbReference>
<evidence type="ECO:0000259" key="3">
    <source>
        <dbReference type="SMART" id="SM00460"/>
    </source>
</evidence>
<dbReference type="Gene3D" id="3.10.620.30">
    <property type="match status" value="1"/>
</dbReference>
<name>A0ABM9C325_9BACL</name>
<comment type="caution">
    <text evidence="4">The sequence shown here is derived from an EMBL/GenBank/DDBJ whole genome shotgun (WGS) entry which is preliminary data.</text>
</comment>
<evidence type="ECO:0000313" key="5">
    <source>
        <dbReference type="Proteomes" id="UP000838686"/>
    </source>
</evidence>
<evidence type="ECO:0000256" key="1">
    <source>
        <dbReference type="SAM" id="MobiDB-lite"/>
    </source>
</evidence>
<reference evidence="4" key="1">
    <citation type="submission" date="2022-01" db="EMBL/GenBank/DDBJ databases">
        <authorList>
            <person name="Criscuolo A."/>
        </authorList>
    </citation>
    <scope>NUCLEOTIDE SEQUENCE</scope>
    <source>
        <strain evidence="4">CIP111893</strain>
    </source>
</reference>
<gene>
    <name evidence="4" type="ORF">PAECIP111893_01926</name>
</gene>
<dbReference type="EMBL" id="CAKMMF010000008">
    <property type="protein sequence ID" value="CAH1202771.1"/>
    <property type="molecule type" value="Genomic_DNA"/>
</dbReference>
<dbReference type="Pfam" id="PF01841">
    <property type="entry name" value="Transglut_core"/>
    <property type="match status" value="1"/>
</dbReference>
<feature type="transmembrane region" description="Helical" evidence="2">
    <location>
        <begin position="196"/>
        <end position="220"/>
    </location>
</feature>
<evidence type="ECO:0000313" key="4">
    <source>
        <dbReference type="EMBL" id="CAH1202771.1"/>
    </source>
</evidence>
<protein>
    <recommendedName>
        <fullName evidence="3">Transglutaminase-like domain-containing protein</fullName>
    </recommendedName>
</protein>
<keyword evidence="2" id="KW-1133">Transmembrane helix</keyword>
<feature type="transmembrane region" description="Helical" evidence="2">
    <location>
        <begin position="68"/>
        <end position="88"/>
    </location>
</feature>
<accession>A0ABM9C325</accession>
<feature type="transmembrane region" description="Helical" evidence="2">
    <location>
        <begin position="138"/>
        <end position="159"/>
    </location>
</feature>
<dbReference type="SMART" id="SM00460">
    <property type="entry name" value="TGc"/>
    <property type="match status" value="1"/>
</dbReference>
<keyword evidence="2" id="KW-0812">Transmembrane</keyword>
<dbReference type="InterPro" id="IPR038765">
    <property type="entry name" value="Papain-like_cys_pep_sf"/>
</dbReference>
<feature type="domain" description="Transglutaminase-like" evidence="3">
    <location>
        <begin position="492"/>
        <end position="581"/>
    </location>
</feature>
<dbReference type="InterPro" id="IPR002931">
    <property type="entry name" value="Transglutaminase-like"/>
</dbReference>
<feature type="transmembrane region" description="Helical" evidence="2">
    <location>
        <begin position="165"/>
        <end position="184"/>
    </location>
</feature>
<keyword evidence="2" id="KW-0472">Membrane</keyword>